<name>A0AC34Q8S5_9BILA</name>
<evidence type="ECO:0000313" key="2">
    <source>
        <dbReference type="WBParaSite" id="JU765_v2.g14183.t1"/>
    </source>
</evidence>
<evidence type="ECO:0000313" key="1">
    <source>
        <dbReference type="Proteomes" id="UP000887576"/>
    </source>
</evidence>
<accession>A0AC34Q8S5</accession>
<dbReference type="Proteomes" id="UP000887576">
    <property type="component" value="Unplaced"/>
</dbReference>
<organism evidence="1 2">
    <name type="scientific">Panagrolaimus sp. JU765</name>
    <dbReference type="NCBI Taxonomy" id="591449"/>
    <lineage>
        <taxon>Eukaryota</taxon>
        <taxon>Metazoa</taxon>
        <taxon>Ecdysozoa</taxon>
        <taxon>Nematoda</taxon>
        <taxon>Chromadorea</taxon>
        <taxon>Rhabditida</taxon>
        <taxon>Tylenchina</taxon>
        <taxon>Panagrolaimomorpha</taxon>
        <taxon>Panagrolaimoidea</taxon>
        <taxon>Panagrolaimidae</taxon>
        <taxon>Panagrolaimus</taxon>
    </lineage>
</organism>
<reference evidence="2" key="1">
    <citation type="submission" date="2022-11" db="UniProtKB">
        <authorList>
            <consortium name="WormBaseParasite"/>
        </authorList>
    </citation>
    <scope>IDENTIFICATION</scope>
</reference>
<dbReference type="WBParaSite" id="JU765_v2.g14183.t1">
    <property type="protein sequence ID" value="JU765_v2.g14183.t1"/>
    <property type="gene ID" value="JU765_v2.g14183"/>
</dbReference>
<proteinExistence type="predicted"/>
<protein>
    <submittedName>
        <fullName evidence="2">Translation factor GUF1 homolog, mitochondrial</fullName>
    </submittedName>
</protein>
<sequence length="645" mass="71653">MLRGCSHKCFSGIRFYSANLKIIRPAGGEKLSSVEDFTPEKIRNFGIVAHVDHGKSSLADKLLQMTNVITEKEPDQFLDKLQVERDRGITVKAQTCSMVYKSHLLNLIDTPGHADFSFEVSRSLAVCDGVVFLVAANQGVQAQTLANFWLAFNNDLCMIPVINKIDIKEANSDVVMNQLKTLFDFSENEVLKISAKSGLNVELVLDALLERCPAPKVFPTEPFKALIFDSWYDQYRGAIAMINVKAGQITKGQKIASFNGEKIYEVLEVGILYPGMTPTTMLSAGQTGYVVCNMKTVREASVGETLFDPSEKDKVKPFPGFSVIQPTVYAGLFPVNVSDYEDLKLAVERLCLNDSSVVVTPDSSSALGLGWRVGFLGMLHMEVFSQRLEQEYNAEVILSAPSVEYKAIIKDNETIRKKRYAGKGEISFSDPSSFPEIYDVETFLEPIVNLTIIVPLEYLNTVSSLCSQRRGERGDVSFIDNDRVLIKSKMPLNEIIVDFFEQLKKLTSGYASFDYEPCGYKEVELVKLGVSINGQTIDEFSLIVCASQATAKAKTLVAKLKTEIPRQQYDVNIRAVIGNSTKAIVQGTIKAYKKDFSQLLKGNFGGGGMERLNKKLSHQKKGKEKMKMIGQVQIPKEAFINVLKN</sequence>